<keyword evidence="3" id="KW-0808">Transferase</keyword>
<feature type="region of interest" description="Disordered" evidence="1">
    <location>
        <begin position="1"/>
        <end position="35"/>
    </location>
</feature>
<gene>
    <name evidence="3" type="ORF">L0M14_20450</name>
</gene>
<evidence type="ECO:0000313" key="3">
    <source>
        <dbReference type="EMBL" id="UJF32085.1"/>
    </source>
</evidence>
<keyword evidence="3" id="KW-0328">Glycosyltransferase</keyword>
<dbReference type="Proteomes" id="UP001649230">
    <property type="component" value="Chromosome"/>
</dbReference>
<dbReference type="InterPro" id="IPR001173">
    <property type="entry name" value="Glyco_trans_2-like"/>
</dbReference>
<name>A0ABY3SF46_9BACL</name>
<dbReference type="GO" id="GO:0016757">
    <property type="term" value="F:glycosyltransferase activity"/>
    <property type="evidence" value="ECO:0007669"/>
    <property type="project" value="UniProtKB-KW"/>
</dbReference>
<evidence type="ECO:0000259" key="2">
    <source>
        <dbReference type="Pfam" id="PF00535"/>
    </source>
</evidence>
<feature type="compositionally biased region" description="Basic residues" evidence="1">
    <location>
        <begin position="1"/>
        <end position="29"/>
    </location>
</feature>
<dbReference type="Gene3D" id="3.90.550.10">
    <property type="entry name" value="Spore Coat Polysaccharide Biosynthesis Protein SpsA, Chain A"/>
    <property type="match status" value="1"/>
</dbReference>
<dbReference type="Pfam" id="PF00535">
    <property type="entry name" value="Glycos_transf_2"/>
    <property type="match status" value="1"/>
</dbReference>
<dbReference type="InterPro" id="IPR029044">
    <property type="entry name" value="Nucleotide-diphossugar_trans"/>
</dbReference>
<sequence length="357" mass="39180">MKRRAVFRKFRKKRPAPKQALRRRRKTASKRAPAWTAAAERAGSRYAVDHPLPEGESPHRYINTLWYYYSIGEGKQIPPGQAAACGMAFLKGYCTRSGLQDENRVPVPTLKSIAAVVTVRNEEDSITGVLGELSRLPLQELIVVINGSTDRSFALVRQNRLATIIHYPDSLGHDIGRAIGAKQTTADMVLFLDGDIPVKAEQLVPFIRAIDLGADVALNDVSPYIGSFAYHDGVTMMKEFLNHIQGKPQLRANSMTAIPHMLSRHAIERIGPANLAVPPKAQALAAQLGLSIVAPASVDVIKGNKVTRMNTGVSNPVSSMILGDHMEALHMLMANNGQRLRFEDISRNRRVLSEGSP</sequence>
<organism evidence="3 4">
    <name type="scientific">Paenibacillus hexagrammi</name>
    <dbReference type="NCBI Taxonomy" id="2908839"/>
    <lineage>
        <taxon>Bacteria</taxon>
        <taxon>Bacillati</taxon>
        <taxon>Bacillota</taxon>
        <taxon>Bacilli</taxon>
        <taxon>Bacillales</taxon>
        <taxon>Paenibacillaceae</taxon>
        <taxon>Paenibacillus</taxon>
    </lineage>
</organism>
<dbReference type="EC" id="2.4.-.-" evidence="3"/>
<reference evidence="3 4" key="1">
    <citation type="journal article" date="2024" name="Int. J. Syst. Evol. Microbiol.">
        <title>Paenibacillus hexagrammi sp. nov., a novel bacterium isolated from the gut content of Hexagrammos agrammus.</title>
        <authorList>
            <person name="Jung H.K."/>
            <person name="Kim D.G."/>
            <person name="Zin H."/>
            <person name="Park J."/>
            <person name="Jung H."/>
            <person name="Kim Y.O."/>
            <person name="Kong H.J."/>
            <person name="Kim J.W."/>
            <person name="Kim Y.S."/>
        </authorList>
    </citation>
    <scope>NUCLEOTIDE SEQUENCE [LARGE SCALE GENOMIC DNA]</scope>
    <source>
        <strain evidence="3 4">YPD9-1</strain>
    </source>
</reference>
<dbReference type="EMBL" id="CP090978">
    <property type="protein sequence ID" value="UJF32085.1"/>
    <property type="molecule type" value="Genomic_DNA"/>
</dbReference>
<evidence type="ECO:0000313" key="4">
    <source>
        <dbReference type="Proteomes" id="UP001649230"/>
    </source>
</evidence>
<dbReference type="SUPFAM" id="SSF53448">
    <property type="entry name" value="Nucleotide-diphospho-sugar transferases"/>
    <property type="match status" value="1"/>
</dbReference>
<protein>
    <submittedName>
        <fullName evidence="3">Glycosyltransferase</fullName>
        <ecNumber evidence="3">2.4.-.-</ecNumber>
    </submittedName>
</protein>
<accession>A0ABY3SF46</accession>
<proteinExistence type="predicted"/>
<keyword evidence="4" id="KW-1185">Reference proteome</keyword>
<dbReference type="RefSeq" id="WP_235118430.1">
    <property type="nucleotide sequence ID" value="NZ_CP090978.1"/>
</dbReference>
<evidence type="ECO:0000256" key="1">
    <source>
        <dbReference type="SAM" id="MobiDB-lite"/>
    </source>
</evidence>
<feature type="domain" description="Glycosyltransferase 2-like" evidence="2">
    <location>
        <begin position="116"/>
        <end position="224"/>
    </location>
</feature>